<keyword evidence="1" id="KW-0396">Initiation factor</keyword>
<evidence type="ECO:0000313" key="2">
    <source>
        <dbReference type="EMBL" id="KAF9577158.1"/>
    </source>
</evidence>
<dbReference type="AlphaFoldDB" id="A0A9P6FK65"/>
<dbReference type="EMBL" id="JAABOA010005214">
    <property type="protein sequence ID" value="KAF9577158.1"/>
    <property type="molecule type" value="Genomic_DNA"/>
</dbReference>
<dbReference type="GO" id="GO:0016281">
    <property type="term" value="C:eukaryotic translation initiation factor 4F complex"/>
    <property type="evidence" value="ECO:0007669"/>
    <property type="project" value="TreeGrafter"/>
</dbReference>
<comment type="similarity">
    <text evidence="1">Belongs to the eukaryotic initiation factor 4E family.</text>
</comment>
<keyword evidence="1" id="KW-0694">RNA-binding</keyword>
<dbReference type="OrthoDB" id="590761at2759"/>
<dbReference type="Proteomes" id="UP000780801">
    <property type="component" value="Unassembled WGS sequence"/>
</dbReference>
<proteinExistence type="inferred from homology"/>
<evidence type="ECO:0000256" key="1">
    <source>
        <dbReference type="RuleBase" id="RU004374"/>
    </source>
</evidence>
<dbReference type="GO" id="GO:0000340">
    <property type="term" value="F:RNA 7-methylguanosine cap binding"/>
    <property type="evidence" value="ECO:0007669"/>
    <property type="project" value="TreeGrafter"/>
</dbReference>
<dbReference type="GO" id="GO:0003743">
    <property type="term" value="F:translation initiation factor activity"/>
    <property type="evidence" value="ECO:0007669"/>
    <property type="project" value="UniProtKB-KW"/>
</dbReference>
<evidence type="ECO:0008006" key="4">
    <source>
        <dbReference type="Google" id="ProtNLM"/>
    </source>
</evidence>
<gene>
    <name evidence="2" type="ORF">BGW38_007815</name>
</gene>
<dbReference type="Gene3D" id="3.30.760.10">
    <property type="entry name" value="RNA Cap, Translation Initiation Factor Eif4e"/>
    <property type="match status" value="1"/>
</dbReference>
<keyword evidence="3" id="KW-1185">Reference proteome</keyword>
<protein>
    <recommendedName>
        <fullName evidence="4">Eukaryotic translation initiation factor 4E</fullName>
    </recommendedName>
</protein>
<organism evidence="2 3">
    <name type="scientific">Lunasporangiospora selenospora</name>
    <dbReference type="NCBI Taxonomy" id="979761"/>
    <lineage>
        <taxon>Eukaryota</taxon>
        <taxon>Fungi</taxon>
        <taxon>Fungi incertae sedis</taxon>
        <taxon>Mucoromycota</taxon>
        <taxon>Mortierellomycotina</taxon>
        <taxon>Mortierellomycetes</taxon>
        <taxon>Mortierellales</taxon>
        <taxon>Mortierellaceae</taxon>
        <taxon>Lunasporangiospora</taxon>
    </lineage>
</organism>
<name>A0A9P6FK65_9FUNG</name>
<accession>A0A9P6FK65</accession>
<sequence length="278" mass="30635">TLFYDMTTGYGRQGPSHHNYENGLKELGTFTTVELFARYFNWIEKPHKLDFNGNYHLFKDGIKPMWEDPANANGGRWIVTFVDRNLELLDRCWFELSYALVGEQLDAGDDICGAVLQRRSKGDRLAVWVRDKDNVEAINGIGLRMVKFLDIYKENITMEFQVTKIGSTANNQISLDSIRKELSKEAEENLSAGAMLANNASGKIGSTPSLSAGSPTMTPVSLSTASPATPGISVLDMSVGKQTLPSEHELRHESENDAARSLTNSTSGLLISVDGRAV</sequence>
<dbReference type="InterPro" id="IPR001040">
    <property type="entry name" value="TIF_eIF_4E"/>
</dbReference>
<evidence type="ECO:0000313" key="3">
    <source>
        <dbReference type="Proteomes" id="UP000780801"/>
    </source>
</evidence>
<dbReference type="PANTHER" id="PTHR11960:SF73">
    <property type="entry name" value="TRANSLATION INITIATION FACTOR 4E, PUTATIVE-RELATED"/>
    <property type="match status" value="1"/>
</dbReference>
<feature type="non-terminal residue" evidence="2">
    <location>
        <position position="278"/>
    </location>
</feature>
<comment type="caution">
    <text evidence="2">The sequence shown here is derived from an EMBL/GenBank/DDBJ whole genome shotgun (WGS) entry which is preliminary data.</text>
</comment>
<dbReference type="Pfam" id="PF01652">
    <property type="entry name" value="IF4E"/>
    <property type="match status" value="1"/>
</dbReference>
<reference evidence="2" key="1">
    <citation type="journal article" date="2020" name="Fungal Divers.">
        <title>Resolving the Mortierellaceae phylogeny through synthesis of multi-gene phylogenetics and phylogenomics.</title>
        <authorList>
            <person name="Vandepol N."/>
            <person name="Liber J."/>
            <person name="Desiro A."/>
            <person name="Na H."/>
            <person name="Kennedy M."/>
            <person name="Barry K."/>
            <person name="Grigoriev I.V."/>
            <person name="Miller A.N."/>
            <person name="O'Donnell K."/>
            <person name="Stajich J.E."/>
            <person name="Bonito G."/>
        </authorList>
    </citation>
    <scope>NUCLEOTIDE SEQUENCE</scope>
    <source>
        <strain evidence="2">KOD1015</strain>
    </source>
</reference>
<keyword evidence="1" id="KW-0648">Protein biosynthesis</keyword>
<dbReference type="InterPro" id="IPR023398">
    <property type="entry name" value="TIF_eIF4e-like"/>
</dbReference>
<dbReference type="PANTHER" id="PTHR11960">
    <property type="entry name" value="EUKARYOTIC TRANSLATION INITIATION FACTOR 4E RELATED"/>
    <property type="match status" value="1"/>
</dbReference>
<dbReference type="SUPFAM" id="SSF55418">
    <property type="entry name" value="eIF4e-like"/>
    <property type="match status" value="1"/>
</dbReference>